<dbReference type="NCBIfam" id="TIGR01394">
    <property type="entry name" value="TypA_BipA"/>
    <property type="match status" value="1"/>
</dbReference>
<keyword evidence="1 3" id="KW-0547">Nucleotide-binding</keyword>
<dbReference type="InterPro" id="IPR047043">
    <property type="entry name" value="BipA_III"/>
</dbReference>
<comment type="caution">
    <text evidence="5">The sequence shown here is derived from an EMBL/GenBank/DDBJ whole genome shotgun (WGS) entry which is preliminary data.</text>
</comment>
<dbReference type="InterPro" id="IPR006298">
    <property type="entry name" value="BipA"/>
</dbReference>
<dbReference type="InterPro" id="IPR047041">
    <property type="entry name" value="BipA_GTP-bd_dom"/>
</dbReference>
<comment type="similarity">
    <text evidence="3">Belongs to the TRAFAC class translation factor GTPase superfamily. Classic translation factor GTPase family. BipA subfamily.</text>
</comment>
<keyword evidence="3" id="KW-0690">Ribosome biogenesis</keyword>
<keyword evidence="6" id="KW-1185">Reference proteome</keyword>
<dbReference type="InterPro" id="IPR035647">
    <property type="entry name" value="EFG_III/V"/>
</dbReference>
<comment type="catalytic activity">
    <reaction evidence="3">
        <text>GTP + H2O = GDP + phosphate + H(+)</text>
        <dbReference type="Rhea" id="RHEA:19669"/>
        <dbReference type="ChEBI" id="CHEBI:15377"/>
        <dbReference type="ChEBI" id="CHEBI:15378"/>
        <dbReference type="ChEBI" id="CHEBI:37565"/>
        <dbReference type="ChEBI" id="CHEBI:43474"/>
        <dbReference type="ChEBI" id="CHEBI:58189"/>
    </reaction>
</comment>
<dbReference type="SUPFAM" id="SSF52540">
    <property type="entry name" value="P-loop containing nucleoside triphosphate hydrolases"/>
    <property type="match status" value="1"/>
</dbReference>
<keyword evidence="3" id="KW-0820">tRNA-binding</keyword>
<keyword evidence="3" id="KW-0963">Cytoplasm</keyword>
<dbReference type="InterPro" id="IPR048876">
    <property type="entry name" value="BipA_C"/>
</dbReference>
<dbReference type="InterPro" id="IPR005225">
    <property type="entry name" value="Small_GTP-bd"/>
</dbReference>
<dbReference type="CDD" id="cd01891">
    <property type="entry name" value="TypA_BipA"/>
    <property type="match status" value="1"/>
</dbReference>
<dbReference type="InterPro" id="IPR031157">
    <property type="entry name" value="G_TR_CS"/>
</dbReference>
<dbReference type="InterPro" id="IPR009000">
    <property type="entry name" value="Transl_B-barrel_sf"/>
</dbReference>
<dbReference type="Gene3D" id="2.40.50.250">
    <property type="entry name" value="bipa protein"/>
    <property type="match status" value="1"/>
</dbReference>
<dbReference type="Pfam" id="PF21018">
    <property type="entry name" value="BipA_C"/>
    <property type="match status" value="1"/>
</dbReference>
<keyword evidence="3" id="KW-0378">Hydrolase</keyword>
<gene>
    <name evidence="5" type="primary">typA</name>
    <name evidence="3" type="synonym">bipA</name>
    <name evidence="5" type="ORF">DL237_01355</name>
</gene>
<dbReference type="InterPro" id="IPR047042">
    <property type="entry name" value="BipA_II"/>
</dbReference>
<dbReference type="FunFam" id="3.30.70.240:FF:000002">
    <property type="entry name" value="GTP-binding protein TypA"/>
    <property type="match status" value="1"/>
</dbReference>
<dbReference type="PROSITE" id="PS51722">
    <property type="entry name" value="G_TR_2"/>
    <property type="match status" value="1"/>
</dbReference>
<dbReference type="HAMAP" id="MF_00849">
    <property type="entry name" value="BipA"/>
    <property type="match status" value="1"/>
</dbReference>
<evidence type="ECO:0000256" key="3">
    <source>
        <dbReference type="HAMAP-Rule" id="MF_00849"/>
    </source>
</evidence>
<dbReference type="Gene3D" id="3.30.70.870">
    <property type="entry name" value="Elongation Factor G (Translational Gtpase), domain 3"/>
    <property type="match status" value="1"/>
</dbReference>
<comment type="subcellular location">
    <subcellularLocation>
        <location evidence="3">Cytoplasm</location>
    </subcellularLocation>
    <text evidence="3">Binds to ribosomes.</text>
</comment>
<sequence length="606" mass="66089">MDLRNIAIIAHVDHGKTTLVDELLKQSGAFRANQAVAERAMDSNDLERERGITILAKATSVEWKGLRINIVDTPGHADFGGEVERILSMVDGVVLLVDAAEGPMPQTKFVTSKALALGLRPIVVLNKVDKPDAEPDRALDECFDLFASLGANDDQLDFPHLYASGRNGWCDAELDGPRKDLSALFNLVVNHVPRPKQVARQDEDFTMLATTLGSDPFVGRILTGRVESGKLKVGATVQALSRIGQKIEQFRVTKIQAFRGLGQQDIDEAQAGDIVSIAGMTKATVADTICALAVETPLDAQPIDPPTITVTFGINDSPLAGRDGKKVQSRVIRERLMKEAESNVAIKVKDTPGGEAFEVSGRGELQMGVLIENMRREGFELSISRPQVIMKEGENGEKLEPIEEVTIDVDDEYSGAVIEKITGARKGDLTEMKQAGAGKTRIIAHVPSRGLIGYHGEFLTDTRGTGVLNRVFHSWAPHKGAIPGRRAGVLISMDDGTAVAYALWKLEDRGKFFIGAQAPVYQGMVIGEHSRENDLEVNPLKGKQLTNVRASGTDDAVRLTTPVTLSLEEAIAYINDDELVEVTPLSIRIRKRFLDPHERKRHSRGQ</sequence>
<dbReference type="CDD" id="cd03710">
    <property type="entry name" value="BipA_TypA_C"/>
    <property type="match status" value="1"/>
</dbReference>
<dbReference type="GO" id="GO:0005525">
    <property type="term" value="F:GTP binding"/>
    <property type="evidence" value="ECO:0007669"/>
    <property type="project" value="UniProtKB-UniRule"/>
</dbReference>
<dbReference type="FunFam" id="2.40.50.250:FF:000001">
    <property type="entry name" value="GTP-binding protein TypA"/>
    <property type="match status" value="1"/>
</dbReference>
<keyword evidence="3" id="KW-0694">RNA-binding</keyword>
<dbReference type="GO" id="GO:0043022">
    <property type="term" value="F:ribosome binding"/>
    <property type="evidence" value="ECO:0007669"/>
    <property type="project" value="UniProtKB-UniRule"/>
</dbReference>
<dbReference type="Pfam" id="PF00009">
    <property type="entry name" value="GTP_EFTU"/>
    <property type="match status" value="1"/>
</dbReference>
<dbReference type="Gene3D" id="3.30.70.240">
    <property type="match status" value="1"/>
</dbReference>
<dbReference type="InterPro" id="IPR004161">
    <property type="entry name" value="EFTu-like_2"/>
</dbReference>
<dbReference type="PROSITE" id="PS00301">
    <property type="entry name" value="G_TR_1"/>
    <property type="match status" value="1"/>
</dbReference>
<dbReference type="SMART" id="SM00838">
    <property type="entry name" value="EFG_C"/>
    <property type="match status" value="1"/>
</dbReference>
<dbReference type="FunFam" id="3.40.50.300:FF:000055">
    <property type="entry name" value="GTP-binding protein TypA"/>
    <property type="match status" value="1"/>
</dbReference>
<dbReference type="EMBL" id="QWJJ01000001">
    <property type="protein sequence ID" value="RII40688.1"/>
    <property type="molecule type" value="Genomic_DNA"/>
</dbReference>
<dbReference type="RefSeq" id="WP_119397209.1">
    <property type="nucleotide sequence ID" value="NZ_QWJJ01000001.1"/>
</dbReference>
<dbReference type="GO" id="GO:0000049">
    <property type="term" value="F:tRNA binding"/>
    <property type="evidence" value="ECO:0007669"/>
    <property type="project" value="UniProtKB-KW"/>
</dbReference>
<comment type="function">
    <text evidence="3">A 50S ribosomal subunit assembly protein with GTPase activity, required for 50S subunit assembly at low temperatures, may also play a role in translation. Binds GTP and analogs. Binds the 70S ribosome between the 30S and 50S subunits, in a similar position as ribosome-bound EF-G; it contacts a number of ribosomal proteins, both rRNAs and the A-site tRNA.</text>
</comment>
<dbReference type="Gene3D" id="2.40.30.10">
    <property type="entry name" value="Translation factors"/>
    <property type="match status" value="1"/>
</dbReference>
<evidence type="ECO:0000256" key="2">
    <source>
        <dbReference type="ARBA" id="ARBA00023134"/>
    </source>
</evidence>
<dbReference type="GO" id="GO:0000027">
    <property type="term" value="P:ribosomal large subunit assembly"/>
    <property type="evidence" value="ECO:0007669"/>
    <property type="project" value="UniProtKB-UniRule"/>
</dbReference>
<dbReference type="PANTHER" id="PTHR42908:SF8">
    <property type="entry name" value="TR-TYPE G DOMAIN-CONTAINING PROTEIN"/>
    <property type="match status" value="1"/>
</dbReference>
<dbReference type="PANTHER" id="PTHR42908">
    <property type="entry name" value="TRANSLATION ELONGATION FACTOR-RELATED"/>
    <property type="match status" value="1"/>
</dbReference>
<name>A0A399J5E1_9RHOB</name>
<dbReference type="InterPro" id="IPR000795">
    <property type="entry name" value="T_Tr_GTP-bd_dom"/>
</dbReference>
<dbReference type="GO" id="GO:0005829">
    <property type="term" value="C:cytosol"/>
    <property type="evidence" value="ECO:0007669"/>
    <property type="project" value="TreeGrafter"/>
</dbReference>
<dbReference type="InterPro" id="IPR027417">
    <property type="entry name" value="P-loop_NTPase"/>
</dbReference>
<dbReference type="PRINTS" id="PR00315">
    <property type="entry name" value="ELONGATNFCT"/>
</dbReference>
<dbReference type="Pfam" id="PF03144">
    <property type="entry name" value="GTP_EFTU_D2"/>
    <property type="match status" value="1"/>
</dbReference>
<dbReference type="SUPFAM" id="SSF50447">
    <property type="entry name" value="Translation proteins"/>
    <property type="match status" value="1"/>
</dbReference>
<dbReference type="GO" id="GO:0097216">
    <property type="term" value="F:guanosine tetraphosphate binding"/>
    <property type="evidence" value="ECO:0007669"/>
    <property type="project" value="UniProtKB-ARBA"/>
</dbReference>
<accession>A0A399J5E1</accession>
<evidence type="ECO:0000256" key="1">
    <source>
        <dbReference type="ARBA" id="ARBA00022741"/>
    </source>
</evidence>
<dbReference type="InterPro" id="IPR042116">
    <property type="entry name" value="TypA/BipA_C"/>
</dbReference>
<feature type="binding site" evidence="3">
    <location>
        <begin position="13"/>
        <end position="18"/>
    </location>
    <ligand>
        <name>GTP</name>
        <dbReference type="ChEBI" id="CHEBI:37565"/>
    </ligand>
</feature>
<dbReference type="SUPFAM" id="SSF54980">
    <property type="entry name" value="EF-G C-terminal domain-like"/>
    <property type="match status" value="2"/>
</dbReference>
<comment type="subunit">
    <text evidence="3">Monomer.</text>
</comment>
<dbReference type="Proteomes" id="UP000265848">
    <property type="component" value="Unassembled WGS sequence"/>
</dbReference>
<evidence type="ECO:0000259" key="4">
    <source>
        <dbReference type="PROSITE" id="PS51722"/>
    </source>
</evidence>
<organism evidence="5 6">
    <name type="scientific">Pseudooceanicola sediminis</name>
    <dbReference type="NCBI Taxonomy" id="2211117"/>
    <lineage>
        <taxon>Bacteria</taxon>
        <taxon>Pseudomonadati</taxon>
        <taxon>Pseudomonadota</taxon>
        <taxon>Alphaproteobacteria</taxon>
        <taxon>Rhodobacterales</taxon>
        <taxon>Paracoccaceae</taxon>
        <taxon>Pseudooceanicola</taxon>
    </lineage>
</organism>
<dbReference type="AlphaFoldDB" id="A0A399J5E1"/>
<keyword evidence="3" id="KW-0699">rRNA-binding</keyword>
<evidence type="ECO:0000313" key="5">
    <source>
        <dbReference type="EMBL" id="RII40688.1"/>
    </source>
</evidence>
<feature type="binding site" evidence="3">
    <location>
        <begin position="126"/>
        <end position="129"/>
    </location>
    <ligand>
        <name>GTP</name>
        <dbReference type="ChEBI" id="CHEBI:37565"/>
    </ligand>
</feature>
<dbReference type="CDD" id="cd03691">
    <property type="entry name" value="BipA_TypA_II"/>
    <property type="match status" value="1"/>
</dbReference>
<proteinExistence type="inferred from homology"/>
<dbReference type="InterPro" id="IPR000640">
    <property type="entry name" value="EFG_V-like"/>
</dbReference>
<dbReference type="GO" id="GO:1990904">
    <property type="term" value="C:ribonucleoprotein complex"/>
    <property type="evidence" value="ECO:0007669"/>
    <property type="project" value="TreeGrafter"/>
</dbReference>
<reference evidence="5 6" key="1">
    <citation type="submission" date="2018-08" db="EMBL/GenBank/DDBJ databases">
        <title>Pseudooceanicola sediminis CY03 in the family Rhodobacteracea.</title>
        <authorList>
            <person name="Zhang Y.-J."/>
        </authorList>
    </citation>
    <scope>NUCLEOTIDE SEQUENCE [LARGE SCALE GENOMIC DNA]</scope>
    <source>
        <strain evidence="5 6">CY03</strain>
    </source>
</reference>
<feature type="domain" description="Tr-type G" evidence="4">
    <location>
        <begin position="1"/>
        <end position="196"/>
    </location>
</feature>
<evidence type="ECO:0000313" key="6">
    <source>
        <dbReference type="Proteomes" id="UP000265848"/>
    </source>
</evidence>
<dbReference type="NCBIfam" id="TIGR00231">
    <property type="entry name" value="small_GTP"/>
    <property type="match status" value="1"/>
</dbReference>
<dbReference type="GO" id="GO:0019843">
    <property type="term" value="F:rRNA binding"/>
    <property type="evidence" value="ECO:0007669"/>
    <property type="project" value="UniProtKB-KW"/>
</dbReference>
<dbReference type="Gene3D" id="3.40.50.300">
    <property type="entry name" value="P-loop containing nucleotide triphosphate hydrolases"/>
    <property type="match status" value="1"/>
</dbReference>
<dbReference type="OrthoDB" id="9802948at2"/>
<dbReference type="GO" id="GO:0003924">
    <property type="term" value="F:GTPase activity"/>
    <property type="evidence" value="ECO:0007669"/>
    <property type="project" value="UniProtKB-UniRule"/>
</dbReference>
<dbReference type="FunFam" id="3.30.70.870:FF:000003">
    <property type="entry name" value="GTP-binding protein TypA"/>
    <property type="match status" value="1"/>
</dbReference>
<keyword evidence="2 3" id="KW-0342">GTP-binding</keyword>
<dbReference type="InterPro" id="IPR035651">
    <property type="entry name" value="BipA_V"/>
</dbReference>
<protein>
    <recommendedName>
        <fullName evidence="3">Large ribosomal subunit assembly factor BipA</fullName>
        <ecNumber evidence="3">3.6.5.-</ecNumber>
    </recommendedName>
    <alternativeName>
        <fullName evidence="3">GTP-binding protein BipA</fullName>
    </alternativeName>
</protein>
<dbReference type="CDD" id="cd16263">
    <property type="entry name" value="BipA_III"/>
    <property type="match status" value="1"/>
</dbReference>
<dbReference type="Pfam" id="PF00679">
    <property type="entry name" value="EFG_C"/>
    <property type="match status" value="1"/>
</dbReference>
<dbReference type="EC" id="3.6.5.-" evidence="3"/>